<dbReference type="PANTHER" id="PTHR46900:SF2">
    <property type="entry name" value="TYROSINE-PROTEIN PHOSPHATASE NON-RECEPTOR TYPE 13"/>
    <property type="match status" value="1"/>
</dbReference>
<feature type="domain" description="PDZ" evidence="12">
    <location>
        <begin position="1138"/>
        <end position="1223"/>
    </location>
</feature>
<dbReference type="GO" id="GO:0005634">
    <property type="term" value="C:nucleus"/>
    <property type="evidence" value="ECO:0007669"/>
    <property type="project" value="UniProtKB-SubCell"/>
</dbReference>
<dbReference type="SMART" id="SM00228">
    <property type="entry name" value="PDZ"/>
    <property type="match status" value="4"/>
</dbReference>
<dbReference type="Gene3D" id="3.90.190.10">
    <property type="entry name" value="Protein tyrosine phosphatase superfamily"/>
    <property type="match status" value="1"/>
</dbReference>
<evidence type="ECO:0000259" key="10">
    <source>
        <dbReference type="PROSITE" id="PS50056"/>
    </source>
</evidence>
<dbReference type="PANTHER" id="PTHR46900">
    <property type="entry name" value="TYROSINE-PROTEIN PHOSPHATASE NON-RECEPTOR TYPE 13"/>
    <property type="match status" value="1"/>
</dbReference>
<dbReference type="EnsemblMetazoa" id="CLYHEMT023346.1">
    <property type="protein sequence ID" value="CLYHEMP023346.1"/>
    <property type="gene ID" value="CLYHEMG023346"/>
</dbReference>
<dbReference type="SUPFAM" id="SSF54236">
    <property type="entry name" value="Ubiquitin-like"/>
    <property type="match status" value="1"/>
</dbReference>
<dbReference type="SUPFAM" id="SSF50729">
    <property type="entry name" value="PH domain-like"/>
    <property type="match status" value="1"/>
</dbReference>
<dbReference type="Gene3D" id="2.30.42.10">
    <property type="match status" value="4"/>
</dbReference>
<feature type="region of interest" description="Disordered" evidence="8">
    <location>
        <begin position="1412"/>
        <end position="1506"/>
    </location>
</feature>
<feature type="compositionally biased region" description="Low complexity" evidence="8">
    <location>
        <begin position="1990"/>
        <end position="2020"/>
    </location>
</feature>
<dbReference type="Pfam" id="PF00595">
    <property type="entry name" value="PDZ"/>
    <property type="match status" value="4"/>
</dbReference>
<dbReference type="SUPFAM" id="SSF47031">
    <property type="entry name" value="Second domain of FERM"/>
    <property type="match status" value="1"/>
</dbReference>
<dbReference type="PROSITE" id="PS51377">
    <property type="entry name" value="KIND"/>
    <property type="match status" value="1"/>
</dbReference>
<dbReference type="SUPFAM" id="SSF50156">
    <property type="entry name" value="PDZ domain-like"/>
    <property type="match status" value="4"/>
</dbReference>
<dbReference type="SMART" id="SM00194">
    <property type="entry name" value="PTPc"/>
    <property type="match status" value="1"/>
</dbReference>
<evidence type="ECO:0000313" key="15">
    <source>
        <dbReference type="Proteomes" id="UP000594262"/>
    </source>
</evidence>
<feature type="compositionally biased region" description="Polar residues" evidence="8">
    <location>
        <begin position="1822"/>
        <end position="1835"/>
    </location>
</feature>
<feature type="compositionally biased region" description="Basic and acidic residues" evidence="8">
    <location>
        <begin position="259"/>
        <end position="269"/>
    </location>
</feature>
<feature type="compositionally biased region" description="Polar residues" evidence="8">
    <location>
        <begin position="1037"/>
        <end position="1051"/>
    </location>
</feature>
<dbReference type="RefSeq" id="XP_066918832.1">
    <property type="nucleotide sequence ID" value="XM_067062731.1"/>
</dbReference>
<organism evidence="14 15">
    <name type="scientific">Clytia hemisphaerica</name>
    <dbReference type="NCBI Taxonomy" id="252671"/>
    <lineage>
        <taxon>Eukaryota</taxon>
        <taxon>Metazoa</taxon>
        <taxon>Cnidaria</taxon>
        <taxon>Hydrozoa</taxon>
        <taxon>Hydroidolina</taxon>
        <taxon>Leptothecata</taxon>
        <taxon>Obeliida</taxon>
        <taxon>Clytiidae</taxon>
        <taxon>Clytia</taxon>
    </lineage>
</organism>
<feature type="region of interest" description="Disordered" evidence="8">
    <location>
        <begin position="312"/>
        <end position="355"/>
    </location>
</feature>
<keyword evidence="7" id="KW-0539">Nucleus</keyword>
<evidence type="ECO:0000256" key="1">
    <source>
        <dbReference type="ARBA" id="ARBA00004123"/>
    </source>
</evidence>
<protein>
    <recommendedName>
        <fullName evidence="16">FERM and PDZ domain-containing protein 2</fullName>
    </recommendedName>
</protein>
<dbReference type="PROSITE" id="PS00383">
    <property type="entry name" value="TYR_PHOSPHATASE_1"/>
    <property type="match status" value="1"/>
</dbReference>
<feature type="compositionally biased region" description="Low complexity" evidence="8">
    <location>
        <begin position="1014"/>
        <end position="1026"/>
    </location>
</feature>
<keyword evidence="6" id="KW-0206">Cytoskeleton</keyword>
<dbReference type="SMART" id="SM00750">
    <property type="entry name" value="KIND"/>
    <property type="match status" value="1"/>
</dbReference>
<evidence type="ECO:0000259" key="12">
    <source>
        <dbReference type="PROSITE" id="PS50106"/>
    </source>
</evidence>
<sequence>MPGLASDQATLDEILEVRAEPLTEQELWSVLLECGNALKSILSKTDQERLLHLSLTLRPDTILLCLNGKVKFAITKHAKANKNFIAPESFSVEGRCTILKIEKMLVYCLGMTALAAAENGLDADMDLQLSRKLENLLNEMVEDNCARRCSVNDVIQSCKRQVDLQDCYKEIRLLAMEIVGPYGLQPLSKFPSLPEPPSSKRDKTFNGSVEALLPLSNLPPVAGNRKHGRSKDMTDGGIETPTQTKRKPPLMKNIMTPRSIDHNKPRQVDEESVQSKPWSPTYSSPDLKTLLDMENEKLKTSGYLRDQPRLLFSPNKSLSMPSLNDVDDTASEKDFNTPSRSRPNSEYKSQQQYRSTGFINRANSITSYNSSSQMSLTHGAYVLDSDPVSWPSEFTMKRYNSGSSMTNSGTGIQPNFNLPLRPPEQLDLKKLGPEFVRITEDPDKALIDITPPRLGPLPKGTRRISVNLPNNQQVQLNVQVSSKAKDVFDQIVKHLSLKETSLFGLTYVKDGEELFLEFDTKLTKYAPTGWKDENSKKKKVDFILFFRVKYFLQDPRMLKHCLTIHLYYLQLRQFLLSGYIQCPDDILINLTSYALQAEYGDFLPQYQGVEYFKKEFYIPGKVLSRLNRIDLLRNLPMLHKSRQGMSTEEAELAFLNEAACLSEYGVLFHKVSRSKKNESDYVWLGIRIKGIVVLEPKGLQRSTIHEQTWDLIKEFTFEKKKFVLKPKKPDEDQKLVFYTNHYRKSKYLFKLCQSFHRFELFNFSTRMNQVITRPIVHKDKNSPTFQHHPTSKDTLKEQRKINFIQLEKQANESLGLVIVGGEGSKRLTPGIYIKHIKPNSVCKRDGRLNEGDRIISVNGISLEESTHEQAAEILKRAGNKLDLVVSKTPNNVSLLEKSGLSPSMDNSQVIRYKNWDSVLGENNEELKKKLSGIDLVDDDTESEEQFSERAIDVPVTGSRDDQLEVQQTSYQQPSSEYDDPAQLERTMDDIAHDLAMDAIQERIQDVEDGKRDSTTASTKSQSLKQSTSDKNEDRSHVNSTFPAHSSAQHSPPQGEEITPRANVVVNDVEISQGDDDFSFMTESDLDEEKPSSNLKRFGAFQALDRLDADEPSSSCAHEEDDERSLVNRTLDQTLDEVEVEIEKINGSFGFSVQGGKESNLPLGSIYVKQVYPNGAAARTKRIRDGDRLLAVNGTSLENIKHQEAVTLLKEAPNKSVITFDRGIELPDEPQKEPEQPVNEEIERLRKDEKVFEVNVEKRENGLGLSLAGGKDSDICYGEKIMIRKLFPGYALHECGRFLVGDVILAINDQVMEGLTYQEAIAVIRTSPKMVTIIAKRPQRDEIPSELFETSRPVSPEKLLKDSKLLQISGRSASREGHRLAKELLQSLHDVDETSIDIPLSSIIAHSQLDDIEGGFSDEDVGDENFPEDDDDDDAVSFSKDHSKISKNSEKNVQGDSTDKQNEISIGVESSKISSSVDYTEKSKWSNGEDENTEAQGESEEEEVVERDFNCKEVKAVSKFDWSDLEDSNAEDDERDSPYGQNYGGDTYTMDSLNIQDDMEESTHSIIGKPRRRPVQKQNPVEEVTIEMKAKQQDFKTNDEKQVQESKFITTPGDEKGEEPESTKPKVPATRTEKIEQFSIDSKDTKQKEQQPRAQQIEESPMTSTIIPQQETQFMASPRRQPSPALYPPSSPGALKNLNANSHQQPPALHRQYSSPSKTSSTGEIISIQLEKGSKGLGITLATDEAIDDDSFVYIKRLVPGSVADLNGLLKPGDRIITVNGANVEDLTQKEIINIFRQLSGTVSMEFFRPPDLTPSHKRYTSDDNSNLTLPRTPSVSPKKEQPKQFILQNDQQEVVPLNILNSNIPASSSTPFELSDKIGVSEEVTFNSNDGLSFADSLLASDGDNSLEEELPAAPIPAAPKVLVEGHERLLQMTSPPVAAAPYVGDSDSESTHNEHSQLEGFDEYGIYNEDKYLHQLPPKNPTSSIRPLSGTSSIRSSTRSASGIPRPIRSRSNSLHSSDSGGGQSRRNSTEDHNRPPPPRVILDKSFDSFIQRKDFKFYTPGVVNTVLLSLDKKMAVNNINAEFMALRQIKCLDTCDVGNRASNRSKNRVKTILPYDKNRVQLAGGEESDYINASHVKLPLDGSKPSQYIITQAPLELTVCDFWRCVWEKKVEVIVMLTREEENSKIKCHKYWPSVKKTPMKLMDKFTVELLYEEFNGSYIYRQIQIHNVKMDKSLFITQACFTQWPETGVPKDAIEFLGFMKFVRNFSSSSTTVVHCSVGVGRSGIYVVLDAIWNSVEQDTKIDIAKMIQQAKEQRQLLIQTKEQYSFIYQAAKELFQDLDSTLTVRS</sequence>
<feature type="compositionally biased region" description="Polar residues" evidence="8">
    <location>
        <begin position="274"/>
        <end position="286"/>
    </location>
</feature>
<dbReference type="InterPro" id="IPR035963">
    <property type="entry name" value="FERM_2"/>
</dbReference>
<dbReference type="Pfam" id="PF00373">
    <property type="entry name" value="FERM_M"/>
    <property type="match status" value="1"/>
</dbReference>
<reference evidence="14" key="1">
    <citation type="submission" date="2021-01" db="UniProtKB">
        <authorList>
            <consortium name="EnsemblMetazoa"/>
        </authorList>
    </citation>
    <scope>IDENTIFICATION</scope>
</reference>
<dbReference type="GO" id="GO:0005856">
    <property type="term" value="C:cytoskeleton"/>
    <property type="evidence" value="ECO:0007669"/>
    <property type="project" value="UniProtKB-SubCell"/>
</dbReference>
<keyword evidence="5" id="KW-0677">Repeat</keyword>
<keyword evidence="4" id="KW-0963">Cytoplasm</keyword>
<dbReference type="InterPro" id="IPR016130">
    <property type="entry name" value="Tyr_Pase_AS"/>
</dbReference>
<dbReference type="InterPro" id="IPR000387">
    <property type="entry name" value="Tyr_Pase_dom"/>
</dbReference>
<feature type="compositionally biased region" description="Polar residues" evidence="8">
    <location>
        <begin position="1651"/>
        <end position="1674"/>
    </location>
</feature>
<feature type="domain" description="FERM" evidence="11">
    <location>
        <begin position="462"/>
        <end position="763"/>
    </location>
</feature>
<dbReference type="InterPro" id="IPR011993">
    <property type="entry name" value="PH-like_dom_sf"/>
</dbReference>
<evidence type="ECO:0000256" key="6">
    <source>
        <dbReference type="ARBA" id="ARBA00023212"/>
    </source>
</evidence>
<dbReference type="Gene3D" id="1.10.510.10">
    <property type="entry name" value="Transferase(Phosphotransferase) domain 1"/>
    <property type="match status" value="1"/>
</dbReference>
<feature type="compositionally biased region" description="Polar residues" evidence="8">
    <location>
        <begin position="336"/>
        <end position="355"/>
    </location>
</feature>
<dbReference type="InterPro" id="IPR036034">
    <property type="entry name" value="PDZ_sf"/>
</dbReference>
<feature type="compositionally biased region" description="Basic and acidic residues" evidence="8">
    <location>
        <begin position="1585"/>
        <end position="1603"/>
    </location>
</feature>
<dbReference type="Pfam" id="PF09379">
    <property type="entry name" value="FERM_N"/>
    <property type="match status" value="1"/>
</dbReference>
<evidence type="ECO:0000256" key="7">
    <source>
        <dbReference type="ARBA" id="ARBA00023242"/>
    </source>
</evidence>
<dbReference type="PRINTS" id="PR00700">
    <property type="entry name" value="PRTYPHPHTASE"/>
</dbReference>
<dbReference type="InterPro" id="IPR000242">
    <property type="entry name" value="PTP_cat"/>
</dbReference>
<dbReference type="SMART" id="SM00295">
    <property type="entry name" value="B41"/>
    <property type="match status" value="1"/>
</dbReference>
<name>A0A7M5XHY8_9CNID</name>
<feature type="compositionally biased region" description="Basic and acidic residues" evidence="8">
    <location>
        <begin position="1027"/>
        <end position="1036"/>
    </location>
</feature>
<dbReference type="SMART" id="SM00404">
    <property type="entry name" value="PTPc_motif"/>
    <property type="match status" value="1"/>
</dbReference>
<evidence type="ECO:0000259" key="11">
    <source>
        <dbReference type="PROSITE" id="PS50057"/>
    </source>
</evidence>
<dbReference type="PROSITE" id="PS50056">
    <property type="entry name" value="TYR_PHOSPHATASE_2"/>
    <property type="match status" value="1"/>
</dbReference>
<feature type="domain" description="Tyrosine-protein phosphatase" evidence="9">
    <location>
        <begin position="2081"/>
        <end position="2338"/>
    </location>
</feature>
<dbReference type="Pfam" id="PF09380">
    <property type="entry name" value="FERM_C"/>
    <property type="match status" value="1"/>
</dbReference>
<dbReference type="InterPro" id="IPR029071">
    <property type="entry name" value="Ubiquitin-like_domsf"/>
</dbReference>
<feature type="compositionally biased region" description="Basic and acidic residues" evidence="8">
    <location>
        <begin position="1630"/>
        <end position="1650"/>
    </location>
</feature>
<dbReference type="InterPro" id="IPR029021">
    <property type="entry name" value="Prot-tyrosine_phosphatase-like"/>
</dbReference>
<feature type="compositionally biased region" description="Basic and acidic residues" evidence="8">
    <location>
        <begin position="1438"/>
        <end position="1449"/>
    </location>
</feature>
<feature type="domain" description="PDZ" evidence="12">
    <location>
        <begin position="1726"/>
        <end position="1810"/>
    </location>
</feature>
<dbReference type="InterPro" id="IPR011019">
    <property type="entry name" value="KIND_dom"/>
</dbReference>
<feature type="region of interest" description="Disordered" evidence="8">
    <location>
        <begin position="1005"/>
        <end position="1058"/>
    </location>
</feature>
<dbReference type="Gene3D" id="3.10.20.90">
    <property type="entry name" value="Phosphatidylinositol 3-kinase Catalytic Subunit, Chain A, domain 1"/>
    <property type="match status" value="1"/>
</dbReference>
<dbReference type="GO" id="GO:0004725">
    <property type="term" value="F:protein tyrosine phosphatase activity"/>
    <property type="evidence" value="ECO:0007669"/>
    <property type="project" value="InterPro"/>
</dbReference>
<dbReference type="CDD" id="cd00047">
    <property type="entry name" value="PTPc"/>
    <property type="match status" value="1"/>
</dbReference>
<evidence type="ECO:0000256" key="2">
    <source>
        <dbReference type="ARBA" id="ARBA00004245"/>
    </source>
</evidence>
<feature type="region of interest" description="Disordered" evidence="8">
    <location>
        <begin position="1974"/>
        <end position="2044"/>
    </location>
</feature>
<accession>A0A7M5XHY8</accession>
<evidence type="ECO:0008006" key="16">
    <source>
        <dbReference type="Google" id="ProtNLM"/>
    </source>
</evidence>
<dbReference type="GeneID" id="136806169"/>
<dbReference type="InterPro" id="IPR052074">
    <property type="entry name" value="NonRcpt_TyrProt_Phosphatase"/>
</dbReference>
<dbReference type="InterPro" id="IPR018979">
    <property type="entry name" value="FERM_N"/>
</dbReference>
<dbReference type="PRINTS" id="PR00935">
    <property type="entry name" value="BAND41"/>
</dbReference>
<feature type="compositionally biased region" description="Basic and acidic residues" evidence="8">
    <location>
        <begin position="1612"/>
        <end position="1623"/>
    </location>
</feature>
<feature type="compositionally biased region" description="Acidic residues" evidence="8">
    <location>
        <begin position="1487"/>
        <end position="1504"/>
    </location>
</feature>
<feature type="domain" description="PDZ" evidence="12">
    <location>
        <begin position="1252"/>
        <end position="1338"/>
    </location>
</feature>
<dbReference type="SMART" id="SM01196">
    <property type="entry name" value="FERM_C"/>
    <property type="match status" value="1"/>
</dbReference>
<evidence type="ECO:0000256" key="8">
    <source>
        <dbReference type="SAM" id="MobiDB-lite"/>
    </source>
</evidence>
<comment type="similarity">
    <text evidence="3">Belongs to the protein-tyrosine phosphatase family. Non-receptor class subfamily.</text>
</comment>
<feature type="region of interest" description="Disordered" evidence="8">
    <location>
        <begin position="1811"/>
        <end position="1840"/>
    </location>
</feature>
<feature type="compositionally biased region" description="Acidic residues" evidence="8">
    <location>
        <begin position="1412"/>
        <end position="1434"/>
    </location>
</feature>
<dbReference type="Gene3D" id="1.20.80.10">
    <property type="match status" value="1"/>
</dbReference>
<dbReference type="Pfam" id="PF16474">
    <property type="entry name" value="KIND"/>
    <property type="match status" value="1"/>
</dbReference>
<feature type="region of interest" description="Disordered" evidence="8">
    <location>
        <begin position="1519"/>
        <end position="1721"/>
    </location>
</feature>
<dbReference type="PROSITE" id="PS50057">
    <property type="entry name" value="FERM_3"/>
    <property type="match status" value="1"/>
</dbReference>
<dbReference type="InterPro" id="IPR014352">
    <property type="entry name" value="FERM/acyl-CoA-bd_prot_sf"/>
</dbReference>
<evidence type="ECO:0000256" key="5">
    <source>
        <dbReference type="ARBA" id="ARBA00022737"/>
    </source>
</evidence>
<dbReference type="PROSITE" id="PS50106">
    <property type="entry name" value="PDZ"/>
    <property type="match status" value="4"/>
</dbReference>
<feature type="domain" description="PDZ" evidence="12">
    <location>
        <begin position="803"/>
        <end position="889"/>
    </location>
</feature>
<comment type="subcellular location">
    <subcellularLocation>
        <location evidence="2">Cytoplasm</location>
        <location evidence="2">Cytoskeleton</location>
    </subcellularLocation>
    <subcellularLocation>
        <location evidence="1">Nucleus</location>
    </subcellularLocation>
</comment>
<dbReference type="CDD" id="cd14473">
    <property type="entry name" value="FERM_B-lobe"/>
    <property type="match status" value="1"/>
</dbReference>
<feature type="compositionally biased region" description="Polar residues" evidence="8">
    <location>
        <begin position="1711"/>
        <end position="1721"/>
    </location>
</feature>
<feature type="compositionally biased region" description="Polar residues" evidence="8">
    <location>
        <begin position="964"/>
        <end position="975"/>
    </location>
</feature>
<proteinExistence type="inferred from homology"/>
<dbReference type="InterPro" id="IPR000299">
    <property type="entry name" value="FERM_domain"/>
</dbReference>
<feature type="region of interest" description="Disordered" evidence="8">
    <location>
        <begin position="938"/>
        <end position="981"/>
    </location>
</feature>
<feature type="domain" description="Tyrosine specific protein phosphatases" evidence="10">
    <location>
        <begin position="2260"/>
        <end position="2329"/>
    </location>
</feature>
<dbReference type="OrthoDB" id="165498at2759"/>
<dbReference type="InterPro" id="IPR018980">
    <property type="entry name" value="FERM_PH-like_C"/>
</dbReference>
<dbReference type="InterPro" id="IPR003595">
    <property type="entry name" value="Tyr_Pase_cat"/>
</dbReference>
<dbReference type="InterPro" id="IPR019749">
    <property type="entry name" value="Band_41_domain"/>
</dbReference>
<keyword evidence="15" id="KW-1185">Reference proteome</keyword>
<feature type="domain" description="KIND" evidence="13">
    <location>
        <begin position="9"/>
        <end position="187"/>
    </location>
</feature>
<feature type="region of interest" description="Disordered" evidence="8">
    <location>
        <begin position="216"/>
        <end position="289"/>
    </location>
</feature>
<evidence type="ECO:0000313" key="14">
    <source>
        <dbReference type="EnsemblMetazoa" id="CLYHEMP023346.1"/>
    </source>
</evidence>
<dbReference type="CDD" id="cd17101">
    <property type="entry name" value="FERM_F1_PTPN13_like"/>
    <property type="match status" value="1"/>
</dbReference>
<evidence type="ECO:0000256" key="4">
    <source>
        <dbReference type="ARBA" id="ARBA00022490"/>
    </source>
</evidence>
<evidence type="ECO:0000259" key="9">
    <source>
        <dbReference type="PROSITE" id="PS50055"/>
    </source>
</evidence>
<feature type="compositionally biased region" description="Low complexity" evidence="8">
    <location>
        <begin position="1462"/>
        <end position="1476"/>
    </location>
</feature>
<evidence type="ECO:0000259" key="13">
    <source>
        <dbReference type="PROSITE" id="PS51377"/>
    </source>
</evidence>
<feature type="compositionally biased region" description="Acidic residues" evidence="8">
    <location>
        <begin position="1522"/>
        <end position="1534"/>
    </location>
</feature>
<dbReference type="CDD" id="cd00136">
    <property type="entry name" value="PDZ_canonical"/>
    <property type="match status" value="1"/>
</dbReference>
<evidence type="ECO:0000256" key="3">
    <source>
        <dbReference type="ARBA" id="ARBA00009649"/>
    </source>
</evidence>
<dbReference type="SUPFAM" id="SSF52799">
    <property type="entry name" value="(Phosphotyrosine protein) phosphatases II"/>
    <property type="match status" value="1"/>
</dbReference>
<dbReference type="Pfam" id="PF00102">
    <property type="entry name" value="Y_phosphatase"/>
    <property type="match status" value="1"/>
</dbReference>
<dbReference type="Gene3D" id="2.30.29.30">
    <property type="entry name" value="Pleckstrin-homology domain (PH domain)/Phosphotyrosine-binding domain (PTB)"/>
    <property type="match status" value="1"/>
</dbReference>
<dbReference type="Proteomes" id="UP000594262">
    <property type="component" value="Unplaced"/>
</dbReference>
<dbReference type="InterPro" id="IPR019748">
    <property type="entry name" value="FERM_central"/>
</dbReference>
<dbReference type="InterPro" id="IPR001478">
    <property type="entry name" value="PDZ"/>
</dbReference>
<dbReference type="PROSITE" id="PS50055">
    <property type="entry name" value="TYR_PHOSPHATASE_PTP"/>
    <property type="match status" value="1"/>
</dbReference>